<gene>
    <name evidence="8" type="ORF">DespoDRAFT_00965</name>
</gene>
<comment type="catalytic activity">
    <reaction evidence="1">
        <text>ATP + protein L-histidine = ADP + protein N-phospho-L-histidine.</text>
        <dbReference type="EC" id="2.7.13.3"/>
    </reaction>
</comment>
<dbReference type="EC" id="2.7.13.3" evidence="2"/>
<evidence type="ECO:0000256" key="3">
    <source>
        <dbReference type="ARBA" id="ARBA00022553"/>
    </source>
</evidence>
<dbReference type="Gene3D" id="3.40.50.2300">
    <property type="match status" value="1"/>
</dbReference>
<feature type="domain" description="Histidine kinase" evidence="6">
    <location>
        <begin position="506"/>
        <end position="729"/>
    </location>
</feature>
<evidence type="ECO:0000256" key="2">
    <source>
        <dbReference type="ARBA" id="ARBA00012438"/>
    </source>
</evidence>
<dbReference type="AlphaFoldDB" id="I5B0C9"/>
<dbReference type="Pfam" id="PF00512">
    <property type="entry name" value="HisKA"/>
    <property type="match status" value="1"/>
</dbReference>
<dbReference type="SUPFAM" id="SSF52172">
    <property type="entry name" value="CheY-like"/>
    <property type="match status" value="1"/>
</dbReference>
<dbReference type="InterPro" id="IPR011006">
    <property type="entry name" value="CheY-like_superfamily"/>
</dbReference>
<dbReference type="HOGENOM" id="CLU_016084_1_0_7"/>
<dbReference type="CDD" id="cd00082">
    <property type="entry name" value="HisKA"/>
    <property type="match status" value="1"/>
</dbReference>
<dbReference type="RefSeq" id="WP_004071793.1">
    <property type="nucleotide sequence ID" value="NZ_CM001488.1"/>
</dbReference>
<dbReference type="SUPFAM" id="SSF47384">
    <property type="entry name" value="Homodimeric domain of signal transducing histidine kinase"/>
    <property type="match status" value="1"/>
</dbReference>
<dbReference type="PROSITE" id="PS50109">
    <property type="entry name" value="HIS_KIN"/>
    <property type="match status" value="1"/>
</dbReference>
<proteinExistence type="predicted"/>
<keyword evidence="5" id="KW-1133">Transmembrane helix</keyword>
<dbReference type="Gene3D" id="3.30.565.10">
    <property type="entry name" value="Histidine kinase-like ATPase, C-terminal domain"/>
    <property type="match status" value="1"/>
</dbReference>
<dbReference type="SMART" id="SM00387">
    <property type="entry name" value="HATPase_c"/>
    <property type="match status" value="1"/>
</dbReference>
<dbReference type="GO" id="GO:0000155">
    <property type="term" value="F:phosphorelay sensor kinase activity"/>
    <property type="evidence" value="ECO:0007669"/>
    <property type="project" value="InterPro"/>
</dbReference>
<dbReference type="InterPro" id="IPR001789">
    <property type="entry name" value="Sig_transdc_resp-reg_receiver"/>
</dbReference>
<dbReference type="Pfam" id="PF05226">
    <property type="entry name" value="CHASE2"/>
    <property type="match status" value="1"/>
</dbReference>
<dbReference type="InterPro" id="IPR004358">
    <property type="entry name" value="Sig_transdc_His_kin-like_C"/>
</dbReference>
<dbReference type="STRING" id="879212.DespoDRAFT_00965"/>
<name>I5B0C9_9BACT</name>
<dbReference type="eggNOG" id="COG4191">
    <property type="taxonomic scope" value="Bacteria"/>
</dbReference>
<dbReference type="Pfam" id="PF00072">
    <property type="entry name" value="Response_reg"/>
    <property type="match status" value="1"/>
</dbReference>
<dbReference type="InterPro" id="IPR005467">
    <property type="entry name" value="His_kinase_dom"/>
</dbReference>
<dbReference type="SMART" id="SM01080">
    <property type="entry name" value="CHASE2"/>
    <property type="match status" value="1"/>
</dbReference>
<keyword evidence="8" id="KW-0418">Kinase</keyword>
<organism evidence="8 9">
    <name type="scientific">Desulfobacter postgatei 2ac9</name>
    <dbReference type="NCBI Taxonomy" id="879212"/>
    <lineage>
        <taxon>Bacteria</taxon>
        <taxon>Pseudomonadati</taxon>
        <taxon>Thermodesulfobacteriota</taxon>
        <taxon>Desulfobacteria</taxon>
        <taxon>Desulfobacterales</taxon>
        <taxon>Desulfobacteraceae</taxon>
        <taxon>Desulfobacter</taxon>
    </lineage>
</organism>
<dbReference type="Pfam" id="PF02518">
    <property type="entry name" value="HATPase_c"/>
    <property type="match status" value="1"/>
</dbReference>
<dbReference type="EMBL" id="CM001488">
    <property type="protein sequence ID" value="EIM62942.1"/>
    <property type="molecule type" value="Genomic_DNA"/>
</dbReference>
<evidence type="ECO:0000256" key="1">
    <source>
        <dbReference type="ARBA" id="ARBA00000085"/>
    </source>
</evidence>
<evidence type="ECO:0000313" key="9">
    <source>
        <dbReference type="Proteomes" id="UP000005778"/>
    </source>
</evidence>
<dbReference type="InterPro" id="IPR003661">
    <property type="entry name" value="HisK_dim/P_dom"/>
</dbReference>
<protein>
    <recommendedName>
        <fullName evidence="2">histidine kinase</fullName>
        <ecNumber evidence="2">2.7.13.3</ecNumber>
    </recommendedName>
</protein>
<keyword evidence="5" id="KW-0812">Transmembrane</keyword>
<feature type="domain" description="Response regulatory" evidence="7">
    <location>
        <begin position="749"/>
        <end position="865"/>
    </location>
</feature>
<keyword evidence="8" id="KW-0808">Transferase</keyword>
<keyword evidence="9" id="KW-1185">Reference proteome</keyword>
<evidence type="ECO:0000259" key="7">
    <source>
        <dbReference type="PROSITE" id="PS50110"/>
    </source>
</evidence>
<dbReference type="SMART" id="SM00448">
    <property type="entry name" value="REC"/>
    <property type="match status" value="1"/>
</dbReference>
<dbReference type="PRINTS" id="PR00344">
    <property type="entry name" value="BCTRLSENSOR"/>
</dbReference>
<reference evidence="8 9" key="1">
    <citation type="submission" date="2011-09" db="EMBL/GenBank/DDBJ databases">
        <authorList>
            <consortium name="US DOE Joint Genome Institute (JGI-PGF)"/>
            <person name="Lucas S."/>
            <person name="Han J."/>
            <person name="Lapidus A."/>
            <person name="Cheng J.-F."/>
            <person name="Goodwin L."/>
            <person name="Pitluck S."/>
            <person name="Peters L."/>
            <person name="Land M.L."/>
            <person name="Hauser L."/>
            <person name="Orellana R."/>
            <person name="Lovley D."/>
            <person name="Woyke T.J."/>
        </authorList>
    </citation>
    <scope>NUCLEOTIDE SEQUENCE [LARGE SCALE GENOMIC DNA]</scope>
    <source>
        <strain evidence="8 9">2ac9</strain>
    </source>
</reference>
<feature type="transmembrane region" description="Helical" evidence="5">
    <location>
        <begin position="21"/>
        <end position="42"/>
    </location>
</feature>
<evidence type="ECO:0000256" key="4">
    <source>
        <dbReference type="PROSITE-ProRule" id="PRU00169"/>
    </source>
</evidence>
<dbReference type="InterPro" id="IPR036097">
    <property type="entry name" value="HisK_dim/P_sf"/>
</dbReference>
<dbReference type="Proteomes" id="UP000005778">
    <property type="component" value="Chromosome"/>
</dbReference>
<keyword evidence="3 4" id="KW-0597">Phosphoprotein</keyword>
<accession>I5B0C9</accession>
<dbReference type="InterPro" id="IPR003594">
    <property type="entry name" value="HATPase_dom"/>
</dbReference>
<dbReference type="eggNOG" id="COG4252">
    <property type="taxonomic scope" value="Bacteria"/>
</dbReference>
<feature type="transmembrane region" description="Helical" evidence="5">
    <location>
        <begin position="335"/>
        <end position="355"/>
    </location>
</feature>
<dbReference type="PROSITE" id="PS50110">
    <property type="entry name" value="RESPONSE_REGULATORY"/>
    <property type="match status" value="1"/>
</dbReference>
<dbReference type="CDD" id="cd00156">
    <property type="entry name" value="REC"/>
    <property type="match status" value="1"/>
</dbReference>
<dbReference type="InterPro" id="IPR007890">
    <property type="entry name" value="CHASE2"/>
</dbReference>
<keyword evidence="5" id="KW-0472">Membrane</keyword>
<evidence type="ECO:0000313" key="8">
    <source>
        <dbReference type="EMBL" id="EIM62942.1"/>
    </source>
</evidence>
<evidence type="ECO:0000256" key="5">
    <source>
        <dbReference type="SAM" id="Phobius"/>
    </source>
</evidence>
<feature type="modified residue" description="4-aspartylphosphate" evidence="4">
    <location>
        <position position="800"/>
    </location>
</feature>
<sequence length="873" mass="96111">MGAKNFQGDILPGEEPLFGRRCLALGLIFLVVAGLLDVMGFFNGIDDYTYDFFFRLRGTTDPPQQILIAAIDEKSLETLGRWPIERKYYAPFLEQTKEALGILSDIIFAEPAMGDKLFKEALARFPHMILAAYVNRSGHLVLPASSLGHPPVGHVHIEPGMDGVVREICHTLILDGKELPSAASSLYKFMTEDESATPNQLKSVDSHGLNGAPLYSILQTQKRRINYYGPPGTFPSISFSDILENRYPQDYFKNKILVLGLTAAGVDQDHLSCFSQNRNRMAGVELQATILGNILDRSYIRTMGPIRHRTLGALFFLVTLLWMSKRSGSRALMTGAALFIGVTGGAFVLLSFFHFWVPPGIFWAGVAGAQIFGHIVHLEIMGQRLAQARQDWQTSFDAIDDAIIIKDKLGQPVLFNRAASSGAMEVLERHGQTENPGHAQIFDPKLDQYFEIQQFSRQGKDGSSAGSVHVVRNITESTRLRQQQTAMQEQLSQSEKMDAIGALAGGIAHDFNNILSAIMGYTQLAKDEIQDNNKAAEYLEKVLKACSRSAELISQILSFSRKSPKERAPLMVGPIVKEVIQLLKSTLPPTITLTADPGGNEMVTGDPSQIYQILLNLCTNAFQAMGNQPGKITVTVKGIEVDRQTLVPDLELLPGKYVQISVADTGPGIPEKIRGRVFEPYFTTKEKGSGTGLGLATTHGIVKNHGGSIRFDSSENKGTCFHVYLPQAEQIETSSLADEQGKGQQALGRLLLVDDQEELVETGRELLTGLGYEVEATTCPEQALKDFQNRPEFFDAVITDLHMKKMTGILLAEKLRRVRKDIPIVLCTGYNYAMTEEAANQAGISVVINKPFFVTQLSKAIQKAIRGHQGQLI</sequence>
<dbReference type="InterPro" id="IPR036890">
    <property type="entry name" value="HATPase_C_sf"/>
</dbReference>
<evidence type="ECO:0000259" key="6">
    <source>
        <dbReference type="PROSITE" id="PS50109"/>
    </source>
</evidence>
<reference evidence="8 9" key="2">
    <citation type="submission" date="2012-02" db="EMBL/GenBank/DDBJ databases">
        <title>Improved High-Quality Draft sequence of Desulfobacter postgatei 2ac9.</title>
        <authorList>
            <consortium name="US DOE Joint Genome Institute"/>
            <person name="Lucas S."/>
            <person name="Han J."/>
            <person name="Lapidus A."/>
            <person name="Cheng J.-F."/>
            <person name="Goodwin L."/>
            <person name="Pitluck S."/>
            <person name="Peters L."/>
            <person name="Ovchinnikova G."/>
            <person name="Held B."/>
            <person name="Detter J.C."/>
            <person name="Han C."/>
            <person name="Tapia R."/>
            <person name="Land M."/>
            <person name="Hauser L."/>
            <person name="Kyrpides N."/>
            <person name="Ivanova N."/>
            <person name="Pagani I."/>
            <person name="Orellana R."/>
            <person name="Lovley D."/>
            <person name="Woyke T."/>
        </authorList>
    </citation>
    <scope>NUCLEOTIDE SEQUENCE [LARGE SCALE GENOMIC DNA]</scope>
    <source>
        <strain evidence="8 9">2ac9</strain>
    </source>
</reference>
<dbReference type="PANTHER" id="PTHR43065:SF42">
    <property type="entry name" value="TWO-COMPONENT SENSOR PPRA"/>
    <property type="match status" value="1"/>
</dbReference>
<dbReference type="OrthoDB" id="9776250at2"/>
<dbReference type="Gene3D" id="1.10.287.130">
    <property type="match status" value="1"/>
</dbReference>
<dbReference type="SMART" id="SM00388">
    <property type="entry name" value="HisKA"/>
    <property type="match status" value="1"/>
</dbReference>
<dbReference type="PANTHER" id="PTHR43065">
    <property type="entry name" value="SENSOR HISTIDINE KINASE"/>
    <property type="match status" value="1"/>
</dbReference>
<dbReference type="SUPFAM" id="SSF55874">
    <property type="entry name" value="ATPase domain of HSP90 chaperone/DNA topoisomerase II/histidine kinase"/>
    <property type="match status" value="1"/>
</dbReference>